<keyword evidence="2" id="KW-0472">Membrane</keyword>
<gene>
    <name evidence="3" type="ORF">H0H81_010844</name>
</gene>
<name>A0A9P7GVP5_9AGAR</name>
<evidence type="ECO:0000256" key="2">
    <source>
        <dbReference type="SAM" id="Phobius"/>
    </source>
</evidence>
<evidence type="ECO:0000313" key="4">
    <source>
        <dbReference type="Proteomes" id="UP000717328"/>
    </source>
</evidence>
<dbReference type="OrthoDB" id="435607at2759"/>
<evidence type="ECO:0000313" key="3">
    <source>
        <dbReference type="EMBL" id="KAG5653757.1"/>
    </source>
</evidence>
<dbReference type="EMBL" id="JABCKI010000035">
    <property type="protein sequence ID" value="KAG5653757.1"/>
    <property type="molecule type" value="Genomic_DNA"/>
</dbReference>
<evidence type="ECO:0000256" key="1">
    <source>
        <dbReference type="SAM" id="MobiDB-lite"/>
    </source>
</evidence>
<feature type="transmembrane region" description="Helical" evidence="2">
    <location>
        <begin position="283"/>
        <end position="307"/>
    </location>
</feature>
<organism evidence="3 4">
    <name type="scientific">Sphagnurus paluster</name>
    <dbReference type="NCBI Taxonomy" id="117069"/>
    <lineage>
        <taxon>Eukaryota</taxon>
        <taxon>Fungi</taxon>
        <taxon>Dikarya</taxon>
        <taxon>Basidiomycota</taxon>
        <taxon>Agaricomycotina</taxon>
        <taxon>Agaricomycetes</taxon>
        <taxon>Agaricomycetidae</taxon>
        <taxon>Agaricales</taxon>
        <taxon>Tricholomatineae</taxon>
        <taxon>Lyophyllaceae</taxon>
        <taxon>Sphagnurus</taxon>
    </lineage>
</organism>
<feature type="transmembrane region" description="Helical" evidence="2">
    <location>
        <begin position="249"/>
        <end position="271"/>
    </location>
</feature>
<sequence>MDYVGPEVEPEEVKEAVRRRRQTFIYALPNALSQLTRKRFRVAARDDTENANVEEKAICEHGGRNGNPSINRNSRSGSVVGFSSATAMPVPLVKHVSFHEDATTAVPTDGVRSPICSPTPTEIGIGSPSPTLARGDAPKSILQVQEKQGLPTTSGDLPSEGNGAESPAASTVSYLGRVTQILRAFLASLSSPASLGILLSFPIALIPPLKGLFVDLPPSTSTSKFANPHILSAPDGHPPLAVLFDTASFIGAASVPLGLICLGAALARLNVPRNQWRSLPTGAIGMLAIGKILVAPMFGVGIVRGLVAGGLIAKEDKVLQFVCM</sequence>
<dbReference type="PANTHER" id="PTHR31274:SF1">
    <property type="entry name" value="AGL149CP"/>
    <property type="match status" value="1"/>
</dbReference>
<dbReference type="Proteomes" id="UP000717328">
    <property type="component" value="Unassembled WGS sequence"/>
</dbReference>
<feature type="transmembrane region" description="Helical" evidence="2">
    <location>
        <begin position="184"/>
        <end position="206"/>
    </location>
</feature>
<keyword evidence="4" id="KW-1185">Reference proteome</keyword>
<dbReference type="InterPro" id="IPR040254">
    <property type="entry name" value="Ecm3-like"/>
</dbReference>
<proteinExistence type="predicted"/>
<dbReference type="PANTHER" id="PTHR31274">
    <property type="entry name" value="PROTEIN ECM3"/>
    <property type="match status" value="1"/>
</dbReference>
<reference evidence="3" key="1">
    <citation type="submission" date="2021-02" db="EMBL/GenBank/DDBJ databases">
        <authorList>
            <person name="Nieuwenhuis M."/>
            <person name="Van De Peppel L.J.J."/>
        </authorList>
    </citation>
    <scope>NUCLEOTIDE SEQUENCE</scope>
    <source>
        <strain evidence="3">D49</strain>
    </source>
</reference>
<feature type="region of interest" description="Disordered" evidence="1">
    <location>
        <begin position="147"/>
        <end position="168"/>
    </location>
</feature>
<dbReference type="AlphaFoldDB" id="A0A9P7GVP5"/>
<keyword evidence="2" id="KW-0812">Transmembrane</keyword>
<feature type="compositionally biased region" description="Polar residues" evidence="1">
    <location>
        <begin position="147"/>
        <end position="156"/>
    </location>
</feature>
<reference evidence="3" key="2">
    <citation type="submission" date="2021-10" db="EMBL/GenBank/DDBJ databases">
        <title>Phylogenomics reveals ancestral predisposition of the termite-cultivated fungus Termitomyces towards a domesticated lifestyle.</title>
        <authorList>
            <person name="Auxier B."/>
            <person name="Grum-Grzhimaylo A."/>
            <person name="Cardenas M.E."/>
            <person name="Lodge J.D."/>
            <person name="Laessoe T."/>
            <person name="Pedersen O."/>
            <person name="Smith M.E."/>
            <person name="Kuyper T.W."/>
            <person name="Franco-Molano E.A."/>
            <person name="Baroni T.J."/>
            <person name="Aanen D.K."/>
        </authorList>
    </citation>
    <scope>NUCLEOTIDE SEQUENCE</scope>
    <source>
        <strain evidence="3">D49</strain>
    </source>
</reference>
<keyword evidence="2" id="KW-1133">Transmembrane helix</keyword>
<comment type="caution">
    <text evidence="3">The sequence shown here is derived from an EMBL/GenBank/DDBJ whole genome shotgun (WGS) entry which is preliminary data.</text>
</comment>
<feature type="region of interest" description="Disordered" evidence="1">
    <location>
        <begin position="105"/>
        <end position="135"/>
    </location>
</feature>
<accession>A0A9P7GVP5</accession>
<protein>
    <submittedName>
        <fullName evidence="3">Uncharacterized protein</fullName>
    </submittedName>
</protein>